<accession>A0A5D2KQZ5</accession>
<name>A0A5D2KQZ5_GOSTO</name>
<evidence type="ECO:0000313" key="1">
    <source>
        <dbReference type="EMBL" id="TYH69105.1"/>
    </source>
</evidence>
<evidence type="ECO:0008006" key="3">
    <source>
        <dbReference type="Google" id="ProtNLM"/>
    </source>
</evidence>
<protein>
    <recommendedName>
        <fullName evidence="3">DUF4283 domain-containing protein</fullName>
    </recommendedName>
</protein>
<keyword evidence="2" id="KW-1185">Reference proteome</keyword>
<dbReference type="AlphaFoldDB" id="A0A5D2KQZ5"/>
<dbReference type="EMBL" id="CM017627">
    <property type="protein sequence ID" value="TYH69105.1"/>
    <property type="molecule type" value="Genomic_DNA"/>
</dbReference>
<sequence length="99" mass="11496">MDESDCGNVTIPTIQINKEWKSQLRQPWRKALIIKLLGKTITFNALVSRLSNLWVTMSVETLQIDFFYHPVSMWLECNSRAKKLLGFLLPWGLVFTVIL</sequence>
<gene>
    <name evidence="1" type="ORF">ES332_D05G033100v1</name>
</gene>
<organism evidence="1 2">
    <name type="scientific">Gossypium tomentosum</name>
    <name type="common">Hawaiian cotton</name>
    <name type="synonym">Gossypium sandvicense</name>
    <dbReference type="NCBI Taxonomy" id="34277"/>
    <lineage>
        <taxon>Eukaryota</taxon>
        <taxon>Viridiplantae</taxon>
        <taxon>Streptophyta</taxon>
        <taxon>Embryophyta</taxon>
        <taxon>Tracheophyta</taxon>
        <taxon>Spermatophyta</taxon>
        <taxon>Magnoliopsida</taxon>
        <taxon>eudicotyledons</taxon>
        <taxon>Gunneridae</taxon>
        <taxon>Pentapetalae</taxon>
        <taxon>rosids</taxon>
        <taxon>malvids</taxon>
        <taxon>Malvales</taxon>
        <taxon>Malvaceae</taxon>
        <taxon>Malvoideae</taxon>
        <taxon>Gossypium</taxon>
    </lineage>
</organism>
<proteinExistence type="predicted"/>
<reference evidence="1 2" key="1">
    <citation type="submission" date="2019-07" db="EMBL/GenBank/DDBJ databases">
        <title>WGS assembly of Gossypium tomentosum.</title>
        <authorList>
            <person name="Chen Z.J."/>
            <person name="Sreedasyam A."/>
            <person name="Ando A."/>
            <person name="Song Q."/>
            <person name="De L."/>
            <person name="Hulse-Kemp A."/>
            <person name="Ding M."/>
            <person name="Ye W."/>
            <person name="Kirkbride R."/>
            <person name="Jenkins J."/>
            <person name="Plott C."/>
            <person name="Lovell J."/>
            <person name="Lin Y.-M."/>
            <person name="Vaughn R."/>
            <person name="Liu B."/>
            <person name="Li W."/>
            <person name="Simpson S."/>
            <person name="Scheffler B."/>
            <person name="Saski C."/>
            <person name="Grover C."/>
            <person name="Hu G."/>
            <person name="Conover J."/>
            <person name="Carlson J."/>
            <person name="Shu S."/>
            <person name="Boston L."/>
            <person name="Williams M."/>
            <person name="Peterson D."/>
            <person name="Mcgee K."/>
            <person name="Jones D."/>
            <person name="Wendel J."/>
            <person name="Stelly D."/>
            <person name="Grimwood J."/>
            <person name="Schmutz J."/>
        </authorList>
    </citation>
    <scope>NUCLEOTIDE SEQUENCE [LARGE SCALE GENOMIC DNA]</scope>
    <source>
        <strain evidence="1">7179.01</strain>
    </source>
</reference>
<dbReference type="Proteomes" id="UP000322667">
    <property type="component" value="Chromosome D05"/>
</dbReference>
<evidence type="ECO:0000313" key="2">
    <source>
        <dbReference type="Proteomes" id="UP000322667"/>
    </source>
</evidence>